<dbReference type="EMBL" id="JACHOR010000004">
    <property type="protein sequence ID" value="MBB5746999.1"/>
    <property type="molecule type" value="Genomic_DNA"/>
</dbReference>
<name>A0A7W9FH13_9CAUL</name>
<evidence type="ECO:0000256" key="1">
    <source>
        <dbReference type="SAM" id="SignalP"/>
    </source>
</evidence>
<dbReference type="PANTHER" id="PTHR43737">
    <property type="entry name" value="BLL7424 PROTEIN"/>
    <property type="match status" value="1"/>
</dbReference>
<dbReference type="Pfam" id="PF07394">
    <property type="entry name" value="DUF1501"/>
    <property type="match status" value="1"/>
</dbReference>
<organism evidence="2 3">
    <name type="scientific">Brevundimonas variabilis</name>
    <dbReference type="NCBI Taxonomy" id="74312"/>
    <lineage>
        <taxon>Bacteria</taxon>
        <taxon>Pseudomonadati</taxon>
        <taxon>Pseudomonadota</taxon>
        <taxon>Alphaproteobacteria</taxon>
        <taxon>Caulobacterales</taxon>
        <taxon>Caulobacteraceae</taxon>
        <taxon>Brevundimonas</taxon>
    </lineage>
</organism>
<dbReference type="PANTHER" id="PTHR43737:SF1">
    <property type="entry name" value="DUF1501 DOMAIN-CONTAINING PROTEIN"/>
    <property type="match status" value="1"/>
</dbReference>
<sequence>MTGPIHRRRLLSIGGGLTFLGAAAPFAAQLAAAGSAAGQTAADYRALVCIYLNGGNDSNNTVLATDTDSYDRYFAARNTGTDPIALLPPGTPPLAIGATSPITRRVAKAGSPEHLGGILPIVPRTPQPIPAGTSATVRTFGLHPVLGPLKTLFDAGRLGVVANVGTLIKPITKAEYQAGTVPFPANLFSHNDQSSTWQAGASEGATVGWGGRLGDMITGMNGANTVFTAMSVAGNAVYLSGNNVIQFQVSPGAQPALKINGSTSLPTGSDLSPARLRDIAQDQTSASLFAADYGTVVNRSMAAANSLNTLFGSAAARAIAVPPPLVNPVTGQSAPNALSDQLYTVARMIAVASSLGLKRQVFFVQIGGWDFHDTQSPDQAVLLATLAGAMSYFDSAMGNVGGLNMRRNVTAFTASDFSRTFTTNADGTDHAWGGHHFVMGGAVKGGDIFGQYPTLGTDRGTFRNPDMAGRALVPTTAVEQYAATMGRWLGVSESGLDTIFPNLKNFPRRDLGFMN</sequence>
<feature type="signal peptide" evidence="1">
    <location>
        <begin position="1"/>
        <end position="27"/>
    </location>
</feature>
<proteinExistence type="predicted"/>
<dbReference type="RefSeq" id="WP_183213955.1">
    <property type="nucleotide sequence ID" value="NZ_JACHOR010000004.1"/>
</dbReference>
<dbReference type="PROSITE" id="PS51318">
    <property type="entry name" value="TAT"/>
    <property type="match status" value="1"/>
</dbReference>
<reference evidence="2 3" key="1">
    <citation type="submission" date="2020-08" db="EMBL/GenBank/DDBJ databases">
        <title>Genomic Encyclopedia of Type Strains, Phase IV (KMG-IV): sequencing the most valuable type-strain genomes for metagenomic binning, comparative biology and taxonomic classification.</title>
        <authorList>
            <person name="Goeker M."/>
        </authorList>
    </citation>
    <scope>NUCLEOTIDE SEQUENCE [LARGE SCALE GENOMIC DNA]</scope>
    <source>
        <strain evidence="2 3">DSM 4737</strain>
    </source>
</reference>
<accession>A0A7W9FH13</accession>
<dbReference type="InterPro" id="IPR006311">
    <property type="entry name" value="TAT_signal"/>
</dbReference>
<feature type="chain" id="PRO_5031346258" evidence="1">
    <location>
        <begin position="28"/>
        <end position="515"/>
    </location>
</feature>
<dbReference type="InterPro" id="IPR010869">
    <property type="entry name" value="DUF1501"/>
</dbReference>
<evidence type="ECO:0000313" key="3">
    <source>
        <dbReference type="Proteomes" id="UP000545037"/>
    </source>
</evidence>
<keyword evidence="1" id="KW-0732">Signal</keyword>
<dbReference type="Proteomes" id="UP000545037">
    <property type="component" value="Unassembled WGS sequence"/>
</dbReference>
<keyword evidence="3" id="KW-1185">Reference proteome</keyword>
<gene>
    <name evidence="2" type="ORF">GGR13_002606</name>
</gene>
<evidence type="ECO:0000313" key="2">
    <source>
        <dbReference type="EMBL" id="MBB5746999.1"/>
    </source>
</evidence>
<dbReference type="AlphaFoldDB" id="A0A7W9FH13"/>
<comment type="caution">
    <text evidence="2">The sequence shown here is derived from an EMBL/GenBank/DDBJ whole genome shotgun (WGS) entry which is preliminary data.</text>
</comment>
<protein>
    <submittedName>
        <fullName evidence="2">Uncharacterized protein (DUF1501 family)</fullName>
    </submittedName>
</protein>